<feature type="region of interest" description="Disordered" evidence="1">
    <location>
        <begin position="31"/>
        <end position="98"/>
    </location>
</feature>
<keyword evidence="2" id="KW-0812">Transmembrane</keyword>
<proteinExistence type="predicted"/>
<keyword evidence="2" id="KW-0472">Membrane</keyword>
<feature type="transmembrane region" description="Helical" evidence="2">
    <location>
        <begin position="6"/>
        <end position="28"/>
    </location>
</feature>
<sequence>MFEKLFSSPIAAGAFLLVLLYAIGIYYTQKERAKVKQKRGGRKTFSPQWTRGKDGRRRRRPHRRSSGGFKPQWNRDRPRSADSKDGASSDTEIERNDA</sequence>
<feature type="compositionally biased region" description="Basic residues" evidence="1">
    <location>
        <begin position="54"/>
        <end position="65"/>
    </location>
</feature>
<evidence type="ECO:0000256" key="1">
    <source>
        <dbReference type="SAM" id="MobiDB-lite"/>
    </source>
</evidence>
<feature type="compositionally biased region" description="Basic and acidic residues" evidence="1">
    <location>
        <begin position="73"/>
        <end position="98"/>
    </location>
</feature>
<protein>
    <submittedName>
        <fullName evidence="3">Uncharacterized protein</fullName>
    </submittedName>
</protein>
<keyword evidence="2" id="KW-1133">Transmembrane helix</keyword>
<evidence type="ECO:0000256" key="2">
    <source>
        <dbReference type="SAM" id="Phobius"/>
    </source>
</evidence>
<reference evidence="3 4" key="1">
    <citation type="submission" date="2020-03" db="EMBL/GenBank/DDBJ databases">
        <title>Metabolic flexibility allows generalist bacteria to become dominant in a frequently disturbed ecosystem.</title>
        <authorList>
            <person name="Chen Y.-J."/>
            <person name="Leung P.M."/>
            <person name="Bay S.K."/>
            <person name="Hugenholtz P."/>
            <person name="Kessler A.J."/>
            <person name="Shelley G."/>
            <person name="Waite D.W."/>
            <person name="Cook P.L."/>
            <person name="Greening C."/>
        </authorList>
    </citation>
    <scope>NUCLEOTIDE SEQUENCE [LARGE SCALE GENOMIC DNA]</scope>
    <source>
        <strain evidence="3">SS_bin_28</strain>
    </source>
</reference>
<dbReference type="EMBL" id="JABDJR010000447">
    <property type="protein sequence ID" value="NNF07305.1"/>
    <property type="molecule type" value="Genomic_DNA"/>
</dbReference>
<dbReference type="AlphaFoldDB" id="A0A7Y2EC82"/>
<organism evidence="3 4">
    <name type="scientific">Eiseniibacteriota bacterium</name>
    <dbReference type="NCBI Taxonomy" id="2212470"/>
    <lineage>
        <taxon>Bacteria</taxon>
        <taxon>Candidatus Eiseniibacteriota</taxon>
    </lineage>
</organism>
<name>A0A7Y2EC82_UNCEI</name>
<accession>A0A7Y2EC82</accession>
<evidence type="ECO:0000313" key="3">
    <source>
        <dbReference type="EMBL" id="NNF07305.1"/>
    </source>
</evidence>
<evidence type="ECO:0000313" key="4">
    <source>
        <dbReference type="Proteomes" id="UP000547674"/>
    </source>
</evidence>
<gene>
    <name evidence="3" type="ORF">HKN21_11140</name>
</gene>
<comment type="caution">
    <text evidence="3">The sequence shown here is derived from an EMBL/GenBank/DDBJ whole genome shotgun (WGS) entry which is preliminary data.</text>
</comment>
<dbReference type="Proteomes" id="UP000547674">
    <property type="component" value="Unassembled WGS sequence"/>
</dbReference>